<sequence length="238" mass="24552">MGYTPKHVAASESTTGRKVAGVALAGAATVGAGLTQASSASAASVWDRVAHCESTGNWHINTGNGFYGGLQFTQQTWRGFGGGQYASSAHLATREQQIAIAQKVLRVQGPGAWPVCSVRAGLTRATGGASAAPAVTQTSRSTARSAVVYSQGGKLAVDGVLGPRTARELQAWVGTFRDGVVGVQTKKALQRKVGVYADGIVGPRTVAALQTKVGISRDGASYLNARTVRALQAYLNNH</sequence>
<feature type="domain" description="Resuscitation-promoting factor core lysozyme-like" evidence="3">
    <location>
        <begin position="42"/>
        <end position="116"/>
    </location>
</feature>
<evidence type="ECO:0000259" key="3">
    <source>
        <dbReference type="Pfam" id="PF06737"/>
    </source>
</evidence>
<evidence type="ECO:0000256" key="1">
    <source>
        <dbReference type="ARBA" id="ARBA00010830"/>
    </source>
</evidence>
<proteinExistence type="inferred from homology"/>
<protein>
    <submittedName>
        <fullName evidence="4">Transglycosylase</fullName>
    </submittedName>
</protein>
<keyword evidence="2" id="KW-0378">Hydrolase</keyword>
<dbReference type="Proteomes" id="UP000285376">
    <property type="component" value="Unassembled WGS sequence"/>
</dbReference>
<reference evidence="4 5" key="1">
    <citation type="submission" date="2018-08" db="EMBL/GenBank/DDBJ databases">
        <title>Whole genome sequence analysis of Dermacoccus abyssi bacteria isolated from Deep Mariana trench Micromonospora spp reveals genes involved in the environmental adaptation and production of secondary metabolites.</title>
        <authorList>
            <person name="Abdel-Mageed W.M."/>
            <person name="Lehri B."/>
            <person name="Nouioui I."/>
            <person name="Goodfellow I."/>
            <person name="Jaspars M."/>
            <person name="Karlyshev A."/>
        </authorList>
    </citation>
    <scope>NUCLEOTIDE SEQUENCE [LARGE SCALE GENOMIC DNA]</scope>
    <source>
        <strain evidence="4 5">MT1.1</strain>
    </source>
</reference>
<gene>
    <name evidence="4" type="ORF">D1832_08500</name>
</gene>
<evidence type="ECO:0000256" key="2">
    <source>
        <dbReference type="ARBA" id="ARBA00022801"/>
    </source>
</evidence>
<evidence type="ECO:0000313" key="4">
    <source>
        <dbReference type="EMBL" id="RHW45730.1"/>
    </source>
</evidence>
<dbReference type="Pfam" id="PF06737">
    <property type="entry name" value="Transglycosylas"/>
    <property type="match status" value="1"/>
</dbReference>
<dbReference type="SUPFAM" id="SSF53955">
    <property type="entry name" value="Lysozyme-like"/>
    <property type="match status" value="1"/>
</dbReference>
<organism evidence="4 5">
    <name type="scientific">Dermacoccus abyssi</name>
    <dbReference type="NCBI Taxonomy" id="322596"/>
    <lineage>
        <taxon>Bacteria</taxon>
        <taxon>Bacillati</taxon>
        <taxon>Actinomycetota</taxon>
        <taxon>Actinomycetes</taxon>
        <taxon>Micrococcales</taxon>
        <taxon>Dermacoccaceae</taxon>
        <taxon>Dermacoccus</taxon>
    </lineage>
</organism>
<dbReference type="CDD" id="cd13925">
    <property type="entry name" value="RPF"/>
    <property type="match status" value="1"/>
</dbReference>
<name>A0A417Z4Q9_9MICO</name>
<dbReference type="EMBL" id="QWLM01000008">
    <property type="protein sequence ID" value="RHW45730.1"/>
    <property type="molecule type" value="Genomic_DNA"/>
</dbReference>
<comment type="caution">
    <text evidence="4">The sequence shown here is derived from an EMBL/GenBank/DDBJ whole genome shotgun (WGS) entry which is preliminary data.</text>
</comment>
<dbReference type="RefSeq" id="WP_118913477.1">
    <property type="nucleotide sequence ID" value="NZ_CBCRVH010000009.1"/>
</dbReference>
<dbReference type="InterPro" id="IPR036366">
    <property type="entry name" value="PGBDSf"/>
</dbReference>
<comment type="similarity">
    <text evidence="1">Belongs to the transglycosylase family. Rpf subfamily.</text>
</comment>
<dbReference type="Gene3D" id="1.10.101.10">
    <property type="entry name" value="PGBD-like superfamily/PGBD"/>
    <property type="match status" value="1"/>
</dbReference>
<accession>A0A417Z4Q9</accession>
<dbReference type="InterPro" id="IPR023346">
    <property type="entry name" value="Lysozyme-like_dom_sf"/>
</dbReference>
<dbReference type="AlphaFoldDB" id="A0A417Z4Q9"/>
<dbReference type="Gene3D" id="1.10.530.10">
    <property type="match status" value="1"/>
</dbReference>
<dbReference type="GO" id="GO:0016787">
    <property type="term" value="F:hydrolase activity"/>
    <property type="evidence" value="ECO:0007669"/>
    <property type="project" value="UniProtKB-KW"/>
</dbReference>
<evidence type="ECO:0000313" key="5">
    <source>
        <dbReference type="Proteomes" id="UP000285376"/>
    </source>
</evidence>
<dbReference type="InterPro" id="IPR010618">
    <property type="entry name" value="RPF"/>
</dbReference>